<dbReference type="InterPro" id="IPR021026">
    <property type="entry name" value="Filamn_hemagglutn_DUF3739"/>
</dbReference>
<dbReference type="NCBIfam" id="TIGR01901">
    <property type="entry name" value="adhes_NPXG"/>
    <property type="match status" value="1"/>
</dbReference>
<evidence type="ECO:0000313" key="3">
    <source>
        <dbReference type="Proteomes" id="UP000652176"/>
    </source>
</evidence>
<reference evidence="2 3" key="1">
    <citation type="submission" date="2020-09" db="EMBL/GenBank/DDBJ databases">
        <title>Methylomonas albis sp. nov. and Methylomonas fluvii sp. nov.: Two cold-adapted methanotrophs from the River Elbe and an amended description of Methylovulum psychrotolerans strain Eb1.</title>
        <authorList>
            <person name="Bussmann I.K."/>
            <person name="Klings K.-W."/>
            <person name="Warnstedt J."/>
            <person name="Hoppert M."/>
            <person name="Saborowski A."/>
            <person name="Horn F."/>
            <person name="Liebner S."/>
        </authorList>
    </citation>
    <scope>NUCLEOTIDE SEQUENCE [LARGE SCALE GENOMIC DNA]</scope>
    <source>
        <strain evidence="2 3">EbA</strain>
    </source>
</reference>
<dbReference type="RefSeq" id="WP_192373660.1">
    <property type="nucleotide sequence ID" value="NZ_CAJHIV010000001.1"/>
</dbReference>
<dbReference type="Proteomes" id="UP000652176">
    <property type="component" value="Unassembled WGS sequence"/>
</dbReference>
<sequence length="3456" mass="353297">MNPLAISIPIDETSLRVSIRRILTGSVLLVSGVMDAVADTSLPVSINAGAGNPAAIADLTSPALHPGINVGHASASYSADGEKLTINQTTDKTVLDWQSFDIAAGKSVQYAQPSSSSVALNNIHQLDASKIYGNLSANGQVYLVNANGFVFGNGASVNTNSLVATNLKIADEVFAQGISKVVDANASANNTEPVAALAGDGTVYRNTGNGNREKIRILVEPGAQIAAASGGRVILAAPLVENHGTISASDGQVILAAATDKVYLQETDDDNLRGLLVEVKTGGDVKNVGKILTERGNTTLMGFAVTQQGVISASTSVALNGSVRLLAREGANLEASNNRYRLKPLSTSRASATDDGLGIQASVTLESGSLTTVTLDSSAGGAVIGQAQPKSKIDLAAGQIRMKSGAQIVAHSGDVSLTASATPYNPLNESSANNASRIILDAGSKIDVSGVKNVELPMSANIVDVELRNNELRDAPLQKTGFLHGKTVQVDSRIGTTLADISGALEKVQHSIEERNIDAGSVKLQSEGEVIVQQGADIDISGGSIHYLAGKVTTSKLRSNSAIFDIATADPNRTYQQILSSTFYQNEYYQGGDAGSLIIKTRDLGLSGNLLADTVNSAYQRTADKWASGGTLSIDTAWSNQHQQDIVFINGAGYAYGAALDTAVPMYLSSALFAQGVNHLTVSSGGKLSIPQTTSLSLSKAGSLSLQAGEIEVLGNIQAQAGNIALITRRGLDPTRELSGRLHLATGSVIDSSGSWINDLIDSKSAQTLKPLTIDGGDVLLQAQGDLLLDGGSKISANAGAALNATAKTQNGQGGNIDLVSAGLAPSVLSLGATLSAYALQQGGVLSITTNGIQLGGTSSDPHVLNLSPALLQSGGFSGYRLTANAGDLTIAAGTQIHLQQSNWQLKATAIKAVSGSDLSSLVQLAILPDDIRDAVDLNLTLSHNASIAGGYVADRAIRIDSNAAIIGDPGADFSLLSDANISIDGSLIAPAGKISLQLSSPPSALDTGYNPKQAIALGHNALLNTAGATIWTTNAQKLALGNVLAGGTIDLNAERGYILTAAGSRMDVSGSQATVDIVNAKGKSRQTLASSGGTINLTAAEGMLLQGQLLGRAGQGSTAAGTGSAAAGGTLSLTLNAQHRGEPEGQIFTTADRVIHFSAELPGLADAAQLTANGIPDTFEGQAYLSVRQIQQGGFDSLSLAASVIEPDQYANTPDRPERGEIRFEGELSLTLAQNIKLDAPLISHVGNGQVILNSNTFSLGSSWNRAAHGNLGAAIGNAGLSINAKLIDLFGSSEIAGFAQTSLNSSGDIRLTGINPNSEADLIGGLSLSGNLSLSARQIYPTTLSKYSLKLDAALNPNGLIDILPGVGDWYTPLSAAGQLNITAPNISSRGVLLAPFGNIALKADKSLTLAAGSVTSVSDDDGIVIPFGRTQGGLDWIYPLGTYNNIQNGTPQKAITLSAPDIDLAGGALVNLNGGGDLSAFEFIAGPGGSIDTLDSAAAGYQQNYAVLPSYHADFAAFDPLEFAKSGLNPGDSIYLSADSGLAAGYYLLLPAHYALLPGAYLITPQANTTDMAAGTKNLRTDGASIVAGYRYSAGTNIADSRWSGFAVESGAIARSRSEYQETTASNFFANDSLPQDAGNLSLLAGNSLQMAAQISATAAPGGLGGMLDISADRLAVVSSRSVGVDPGTVLLLADELNHLGVDSLLLGGRRSRGSAQTQLTVSAQTVTIAAGSHLQAPEILLAASDTISVASNATLASAGTLGRTDTDLNVVNTDGSSDGALLRVSAGSQASVVRAADVLTRQRGTLEIASGATLTSAGSLLLDASKDTRFSGNIAMSQGELTLSSSRISLGDTGGTDGLRLSADTLNKLGVDKLTLNSFSTIDIAGDLNLQLKDLVLNATGLYGYGNTQQIAAINADSITLKNSGSAAAALAATGSGQLNMTANSLTLGGGDYVWSGFQNVALTGLNAIVNSSTAHITADSDVTIAAPIWTATAGANTSLNLGNHDLTTLAAGNAASSNALGARLSVTAEQINHQGHIELASGIVKLEAAQDLTISGSIDTSGRNVDLAGHHVYTGGGSIFLKSASGDLSLTADSLLDVSGSLLGGDAGSLSLLAGLGHLNLAGEIRGTGYQGASGGNINMDDTSVSQANFSALNSYLANAGFNGDWNIRQRSGDLTVAAGDYVKAGNLNLSVDTGKLDVFGTLDVGGQQAGNMRLSAGDSVNILAGAKLNAASTATGKQGGSVVLTSLDADKDGDQGVTVATGATIDVSGGANGAGGSVEAVVNQLGNDDAAVSIATGSVLGAHTLNIIATAHYQDIPLSNSQIGTWRGETQQYLNAAAGNADLQQRLGGFNLQPGVDIVSSGDLTLDLSESLTGRSWTQQSGSIWTSSLQDAAGVVSALQQTGSNGVVRNLTAATSSLLTVDGSYYFDANPQSATFRTLFVRIFPNAGPANGRYNPGNIAGSLISHNGWDLAFPDSQGQSWHFDNGSHVGALSLRAAGNLQINQTLSDGFALYDASQLANMLGVNGNWLRTLVLQTGQSWNYNLVAGADLSSADPLATQTSAEAGSLTVAANTSIRTGTGDIASAAAGDITLSDATSTIYTAGRATDTERWGSFSNALVAAAFFVEYPFDGGDVSLNAGGNIVGAASPQFMSDWLQRTGNWDPSNGITSQDRATAWGIMFDGLVVQNSANARIQNLKFGFRENIGALGGGNVSIKAGADIQDLSVMLPTSAKPVGATENGLIVENRWQLQGGGNLEVRADGDISGGVFYVDKGTADIQAGGAITGGSQYTAGPVFALGDAQFKVHAGSGIDVGTVLNPFSLPAAKFLDKTSYFSSYSADSAIELQTLAGNLVLHNDVEPLAEAYQIFDQASPTGRAISTSEDYPLLSLYPGNLSATALSGGLNIINSMTLYPAAESSLDLLANSDITIGNDNSGTRVNQLDVDPARLLSAAQPTTTVSGATRYLFTTPFGGDAATVHATQAIHRNDTSRNRIIAANGNITGIGDTLVAASKATEIWAGQDLYNLSLAIQNINAGDVTTISAGRDIVFPILRDPVTGAVQGSPGGIQLAGPGLLNIWAGRNVDLGSSEGITTVGPLLNSALPQTGADVIVLAGSRLQRDNRPLEDFLNVYVANGAYRDRLAELNGQTSTAGRLALALDILFTEIRATAVTAASLPDNEKAAAYQRGYAAIARLFPNSPSGDIRMFFSRIQTLYGGDIDLLAPGGMINVGLASAFTGQKSEDQLGVVVQGEGNVNILVNNDLQVNRSRVFTLDGGDITAWSSEGNIDAGRGAKSAISTPKPTISLDANGNLVVVFPATVSGSGIRAQSGFNRKRIGNVYLVTPRGYVDAGEAGIGGGKVILPGAVRGIDNIQIANPAPAAAAQVSNPMIAGDAAAAAAAKSAAGKPFADEEEETIDKRAKKTAKVAVLDSQVVGFGKCSITDIRNGVPGCGG</sequence>
<gene>
    <name evidence="2" type="ORF">IE877_05155</name>
</gene>
<accession>A0ABR9CZ52</accession>
<feature type="domain" description="Filamentous haemagglutinin FhaB/tRNA nuclease CdiA-like TPS" evidence="1">
    <location>
        <begin position="60"/>
        <end position="173"/>
    </location>
</feature>
<dbReference type="PANTHER" id="PTHR12338">
    <property type="entry name" value="AUTOTRANSPORTER"/>
    <property type="match status" value="1"/>
</dbReference>
<dbReference type="InterPro" id="IPR011050">
    <property type="entry name" value="Pectin_lyase_fold/virulence"/>
</dbReference>
<comment type="caution">
    <text evidence="2">The sequence shown here is derived from an EMBL/GenBank/DDBJ whole genome shotgun (WGS) entry which is preliminary data.</text>
</comment>
<dbReference type="InterPro" id="IPR050909">
    <property type="entry name" value="Bact_Autotransporter_VF"/>
</dbReference>
<dbReference type="Gene3D" id="2.160.20.10">
    <property type="entry name" value="Single-stranded right-handed beta-helix, Pectin lyase-like"/>
    <property type="match status" value="1"/>
</dbReference>
<name>A0ABR9CZ52_9GAMM</name>
<keyword evidence="3" id="KW-1185">Reference proteome</keyword>
<evidence type="ECO:0000259" key="1">
    <source>
        <dbReference type="SMART" id="SM00912"/>
    </source>
</evidence>
<evidence type="ECO:0000313" key="2">
    <source>
        <dbReference type="EMBL" id="MBD9355269.1"/>
    </source>
</evidence>
<dbReference type="InterPro" id="IPR008638">
    <property type="entry name" value="FhaB/CdiA-like_TPS"/>
</dbReference>
<protein>
    <submittedName>
        <fullName evidence="2">Filamentous hemagglutinin family protein</fullName>
    </submittedName>
</protein>
<organism evidence="2 3">
    <name type="scientific">Methylomonas albis</name>
    <dbReference type="NCBI Taxonomy" id="1854563"/>
    <lineage>
        <taxon>Bacteria</taxon>
        <taxon>Pseudomonadati</taxon>
        <taxon>Pseudomonadota</taxon>
        <taxon>Gammaproteobacteria</taxon>
        <taxon>Methylococcales</taxon>
        <taxon>Methylococcaceae</taxon>
        <taxon>Methylomonas</taxon>
    </lineage>
</organism>
<dbReference type="Pfam" id="PF12545">
    <property type="entry name" value="DUF3739"/>
    <property type="match status" value="1"/>
</dbReference>
<dbReference type="PANTHER" id="PTHR12338:SF5">
    <property type="entry name" value="ANTIGEN 43-RELATED"/>
    <property type="match status" value="1"/>
</dbReference>
<dbReference type="Pfam" id="PF05860">
    <property type="entry name" value="TPS"/>
    <property type="match status" value="1"/>
</dbReference>
<proteinExistence type="predicted"/>
<dbReference type="SMART" id="SM00912">
    <property type="entry name" value="Haemagg_act"/>
    <property type="match status" value="1"/>
</dbReference>
<dbReference type="SUPFAM" id="SSF51126">
    <property type="entry name" value="Pectin lyase-like"/>
    <property type="match status" value="1"/>
</dbReference>
<dbReference type="InterPro" id="IPR012334">
    <property type="entry name" value="Pectin_lyas_fold"/>
</dbReference>
<dbReference type="EMBL" id="JACXSS010000001">
    <property type="protein sequence ID" value="MBD9355269.1"/>
    <property type="molecule type" value="Genomic_DNA"/>
</dbReference>